<dbReference type="NCBIfam" id="TIGR01123">
    <property type="entry name" value="ilvE_II"/>
    <property type="match status" value="1"/>
</dbReference>
<dbReference type="GO" id="GO:0009082">
    <property type="term" value="P:branched-chain amino acid biosynthetic process"/>
    <property type="evidence" value="ECO:0007669"/>
    <property type="project" value="UniProtKB-KW"/>
</dbReference>
<feature type="region of interest" description="Disordered" evidence="8">
    <location>
        <begin position="214"/>
        <end position="292"/>
    </location>
</feature>
<dbReference type="InterPro" id="IPR001544">
    <property type="entry name" value="Aminotrans_IV"/>
</dbReference>
<dbReference type="InterPro" id="IPR005786">
    <property type="entry name" value="B_amino_transII"/>
</dbReference>
<reference evidence="9 10" key="1">
    <citation type="journal article" date="2020" name="IScience">
        <title>Genome Sequencing of the Endangered Kingdonia uniflora (Circaeasteraceae, Ranunculales) Reveals Potential Mechanisms of Evolutionary Specialization.</title>
        <authorList>
            <person name="Sun Y."/>
            <person name="Deng T."/>
            <person name="Zhang A."/>
            <person name="Moore M.J."/>
            <person name="Landis J.B."/>
            <person name="Lin N."/>
            <person name="Zhang H."/>
            <person name="Zhang X."/>
            <person name="Huang J."/>
            <person name="Zhang X."/>
            <person name="Sun H."/>
            <person name="Wang H."/>
        </authorList>
    </citation>
    <scope>NUCLEOTIDE SEQUENCE [LARGE SCALE GENOMIC DNA]</scope>
    <source>
        <strain evidence="9">TB1705</strain>
        <tissue evidence="9">Leaf</tissue>
    </source>
</reference>
<sequence>MINSTLSKEILSHVVGLETSLEVWKALGSTLAQHSKARELQLKHALQECKKGNSTIDDYLRTFKNICDSLGAIGCSVTDEDKSYWLPQGLGPNYESFTTTMLAKPLIPSYQEVMASLKIRNLRTSSLHKSPMESAYICGRANHTAIQCYKRFDHAFQSDEIPEALASMTIGDPHERAWYSDSGATSHMTNNEGNFSKLQSYSVTDKDLNPLALSIPSPSFSSNFGDESSRNTDASNNPDHPSDEIQGGMPHSNSTQSLNLSPNVPPVHQPCVSITPLSSPPSPPPPPPRSQEVLAYRSGGNAIRTEEDYADVNWDEIGFGLMPTDYMYVMKCSQDEKFSCGELNRYGNIELSPSSGVLNYGQGLFEGMKAYRKVDGGLLLFRPEENAQRLKFGAERMCMPSPSTEQFINAVKQTVVANKRWVPPPGKGSLYIRPLLIGTGAILGLAPAPNYTFLIYASPVGNYFKEGLAPLNLVIEDEFHRAIPGGTGGIKTIANYAPVLKAQTRAKSNGFSDVLYLDSVKKKYLEEVSSCNVFVVKGNVISTPSTEGTILSGITRKSIIDLARNYGYQVEERPIPVTELTHADEVFCTGTAVIVAPVGSITYQGKRFEYKTGLGAVSQKLYSTLTAIQTGLIKDKMGWTVEID</sequence>
<gene>
    <name evidence="9" type="ORF">GIB67_020055</name>
</gene>
<evidence type="ECO:0000313" key="10">
    <source>
        <dbReference type="Proteomes" id="UP000541444"/>
    </source>
</evidence>
<evidence type="ECO:0000256" key="2">
    <source>
        <dbReference type="ARBA" id="ARBA00009320"/>
    </source>
</evidence>
<evidence type="ECO:0000256" key="7">
    <source>
        <dbReference type="RuleBase" id="RU004517"/>
    </source>
</evidence>
<proteinExistence type="inferred from homology"/>
<feature type="compositionally biased region" description="Polar residues" evidence="8">
    <location>
        <begin position="216"/>
        <end position="239"/>
    </location>
</feature>
<dbReference type="FunFam" id="3.30.470.10:FF:000003">
    <property type="entry name" value="Branched-chain-amino-acid aminotransferase"/>
    <property type="match status" value="1"/>
</dbReference>
<dbReference type="InterPro" id="IPR036038">
    <property type="entry name" value="Aminotransferase-like"/>
</dbReference>
<evidence type="ECO:0000256" key="5">
    <source>
        <dbReference type="ARBA" id="ARBA00022898"/>
    </source>
</evidence>
<dbReference type="PANTHER" id="PTHR42825">
    <property type="entry name" value="AMINO ACID AMINOTRANSFERASE"/>
    <property type="match status" value="1"/>
</dbReference>
<dbReference type="InterPro" id="IPR018300">
    <property type="entry name" value="Aminotrans_IV_CS"/>
</dbReference>
<keyword evidence="4 7" id="KW-0808">Transferase</keyword>
<dbReference type="GO" id="GO:0008652">
    <property type="term" value="P:amino acid biosynthetic process"/>
    <property type="evidence" value="ECO:0007669"/>
    <property type="project" value="UniProtKB-KW"/>
</dbReference>
<dbReference type="AlphaFoldDB" id="A0A7J7L295"/>
<dbReference type="GO" id="GO:0004084">
    <property type="term" value="F:branched-chain-amino-acid transaminase activity"/>
    <property type="evidence" value="ECO:0007669"/>
    <property type="project" value="UniProtKB-EC"/>
</dbReference>
<keyword evidence="3 7" id="KW-0032">Aminotransferase</keyword>
<dbReference type="EMBL" id="JACGCM010002681">
    <property type="protein sequence ID" value="KAF6136733.1"/>
    <property type="molecule type" value="Genomic_DNA"/>
</dbReference>
<dbReference type="GO" id="GO:0005737">
    <property type="term" value="C:cytoplasm"/>
    <property type="evidence" value="ECO:0007669"/>
    <property type="project" value="UniProtKB-ARBA"/>
</dbReference>
<dbReference type="Gene3D" id="3.30.470.10">
    <property type="match status" value="1"/>
</dbReference>
<dbReference type="Gene3D" id="3.20.10.10">
    <property type="entry name" value="D-amino Acid Aminotransferase, subunit A, domain 2"/>
    <property type="match status" value="1"/>
</dbReference>
<dbReference type="Pfam" id="PF01063">
    <property type="entry name" value="Aminotran_4"/>
    <property type="match status" value="1"/>
</dbReference>
<dbReference type="SUPFAM" id="SSF56752">
    <property type="entry name" value="D-aminoacid aminotransferase-like PLP-dependent enzymes"/>
    <property type="match status" value="1"/>
</dbReference>
<dbReference type="CDD" id="cd01557">
    <property type="entry name" value="BCAT_beta_family"/>
    <property type="match status" value="1"/>
</dbReference>
<comment type="similarity">
    <text evidence="2 7">Belongs to the class-IV pyridoxal-phosphate-dependent aminotransferase family.</text>
</comment>
<feature type="compositionally biased region" description="Pro residues" evidence="8">
    <location>
        <begin position="278"/>
        <end position="289"/>
    </location>
</feature>
<comment type="catalytic activity">
    <reaction evidence="7">
        <text>L-leucine + 2-oxoglutarate = 4-methyl-2-oxopentanoate + L-glutamate</text>
        <dbReference type="Rhea" id="RHEA:18321"/>
        <dbReference type="ChEBI" id="CHEBI:16810"/>
        <dbReference type="ChEBI" id="CHEBI:17865"/>
        <dbReference type="ChEBI" id="CHEBI:29985"/>
        <dbReference type="ChEBI" id="CHEBI:57427"/>
        <dbReference type="EC" id="2.6.1.42"/>
    </reaction>
</comment>
<dbReference type="Proteomes" id="UP000541444">
    <property type="component" value="Unassembled WGS sequence"/>
</dbReference>
<dbReference type="InterPro" id="IPR043132">
    <property type="entry name" value="BCAT-like_C"/>
</dbReference>
<keyword evidence="7" id="KW-0028">Amino-acid biosynthesis</keyword>
<dbReference type="EC" id="2.6.1.42" evidence="7"/>
<evidence type="ECO:0000256" key="1">
    <source>
        <dbReference type="ARBA" id="ARBA00001933"/>
    </source>
</evidence>
<dbReference type="PROSITE" id="PS00770">
    <property type="entry name" value="AA_TRANSFER_CLASS_4"/>
    <property type="match status" value="1"/>
</dbReference>
<evidence type="ECO:0000313" key="9">
    <source>
        <dbReference type="EMBL" id="KAF6136733.1"/>
    </source>
</evidence>
<keyword evidence="5 6" id="KW-0663">Pyridoxal phosphate</keyword>
<name>A0A7J7L295_9MAGN</name>
<comment type="caution">
    <text evidence="9">The sequence shown here is derived from an EMBL/GenBank/DDBJ whole genome shotgun (WGS) entry which is preliminary data.</text>
</comment>
<comment type="cofactor">
    <cofactor evidence="1 6">
        <name>pyridoxal 5'-phosphate</name>
        <dbReference type="ChEBI" id="CHEBI:597326"/>
    </cofactor>
</comment>
<evidence type="ECO:0000256" key="6">
    <source>
        <dbReference type="RuleBase" id="RU004516"/>
    </source>
</evidence>
<dbReference type="Pfam" id="PF14223">
    <property type="entry name" value="Retrotran_gag_2"/>
    <property type="match status" value="1"/>
</dbReference>
<accession>A0A7J7L295</accession>
<dbReference type="InterPro" id="IPR033939">
    <property type="entry name" value="BCAT_family"/>
</dbReference>
<feature type="compositionally biased region" description="Polar residues" evidence="8">
    <location>
        <begin position="251"/>
        <end position="262"/>
    </location>
</feature>
<dbReference type="InterPro" id="IPR043131">
    <property type="entry name" value="BCAT-like_N"/>
</dbReference>
<keyword evidence="10" id="KW-1185">Reference proteome</keyword>
<dbReference type="NCBIfam" id="NF009897">
    <property type="entry name" value="PRK13357.1"/>
    <property type="match status" value="1"/>
</dbReference>
<keyword evidence="7" id="KW-0100">Branched-chain amino acid biosynthesis</keyword>
<evidence type="ECO:0000256" key="8">
    <source>
        <dbReference type="SAM" id="MobiDB-lite"/>
    </source>
</evidence>
<dbReference type="FunFam" id="3.20.10.10:FF:000003">
    <property type="entry name" value="Branched-chain-amino-acid aminotransferase"/>
    <property type="match status" value="1"/>
</dbReference>
<comment type="catalytic activity">
    <reaction evidence="7">
        <text>L-isoleucine + 2-oxoglutarate = (S)-3-methyl-2-oxopentanoate + L-glutamate</text>
        <dbReference type="Rhea" id="RHEA:24801"/>
        <dbReference type="ChEBI" id="CHEBI:16810"/>
        <dbReference type="ChEBI" id="CHEBI:29985"/>
        <dbReference type="ChEBI" id="CHEBI:35146"/>
        <dbReference type="ChEBI" id="CHEBI:58045"/>
        <dbReference type="EC" id="2.6.1.42"/>
    </reaction>
</comment>
<evidence type="ECO:0000256" key="4">
    <source>
        <dbReference type="ARBA" id="ARBA00022679"/>
    </source>
</evidence>
<protein>
    <recommendedName>
        <fullName evidence="7">Branched-chain-amino-acid aminotransferase</fullName>
        <ecNumber evidence="7">2.6.1.42</ecNumber>
    </recommendedName>
</protein>
<dbReference type="OrthoDB" id="409992at2759"/>
<organism evidence="9 10">
    <name type="scientific">Kingdonia uniflora</name>
    <dbReference type="NCBI Taxonomy" id="39325"/>
    <lineage>
        <taxon>Eukaryota</taxon>
        <taxon>Viridiplantae</taxon>
        <taxon>Streptophyta</taxon>
        <taxon>Embryophyta</taxon>
        <taxon>Tracheophyta</taxon>
        <taxon>Spermatophyta</taxon>
        <taxon>Magnoliopsida</taxon>
        <taxon>Ranunculales</taxon>
        <taxon>Circaeasteraceae</taxon>
        <taxon>Kingdonia</taxon>
    </lineage>
</organism>
<evidence type="ECO:0000256" key="3">
    <source>
        <dbReference type="ARBA" id="ARBA00022576"/>
    </source>
</evidence>
<dbReference type="PANTHER" id="PTHR42825:SF29">
    <property type="entry name" value="BRANCHED-CHAIN-AMINO-ACID AMINOTRANSFERASE"/>
    <property type="match status" value="1"/>
</dbReference>
<comment type="catalytic activity">
    <reaction evidence="7">
        <text>L-valine + 2-oxoglutarate = 3-methyl-2-oxobutanoate + L-glutamate</text>
        <dbReference type="Rhea" id="RHEA:24813"/>
        <dbReference type="ChEBI" id="CHEBI:11851"/>
        <dbReference type="ChEBI" id="CHEBI:16810"/>
        <dbReference type="ChEBI" id="CHEBI:29985"/>
        <dbReference type="ChEBI" id="CHEBI:57762"/>
        <dbReference type="EC" id="2.6.1.42"/>
    </reaction>
</comment>